<dbReference type="EMBL" id="VMKJ01000059">
    <property type="protein sequence ID" value="TVO32277.1"/>
    <property type="molecule type" value="Genomic_DNA"/>
</dbReference>
<sequence>MLMTPNYQKTDMKPRENRQLLEEQSVRQNIRLIHRLVNHYRGAVDEGCLEDLQQVALMTYVLELRKFDHIDNDDFKGAVIVRIRGALIDELRQRDHLSRGKRSIVNRIRKAEQVLVSQNKRQVTAKEICSYLDISLSEYNEAMVDSSVLADIELDEIGHEYASSNEGLDSKDLKMSLEKELEKLPEDMRKILYLMYVMGLSTQETALVMEVSEIKVHRLKTKGIELLKQRIID</sequence>
<dbReference type="Pfam" id="PF08281">
    <property type="entry name" value="Sigma70_r4_2"/>
    <property type="match status" value="1"/>
</dbReference>
<evidence type="ECO:0000256" key="2">
    <source>
        <dbReference type="ARBA" id="ARBA00023082"/>
    </source>
</evidence>
<dbReference type="Proteomes" id="UP000319828">
    <property type="component" value="Unassembled WGS sequence"/>
</dbReference>
<keyword evidence="2" id="KW-0731">Sigma factor</keyword>
<dbReference type="InterPro" id="IPR014284">
    <property type="entry name" value="RNA_pol_sigma-70_dom"/>
</dbReference>
<dbReference type="GO" id="GO:0003677">
    <property type="term" value="F:DNA binding"/>
    <property type="evidence" value="ECO:0007669"/>
    <property type="project" value="UniProtKB-KW"/>
</dbReference>
<evidence type="ECO:0000256" key="1">
    <source>
        <dbReference type="ARBA" id="ARBA00023015"/>
    </source>
</evidence>
<keyword evidence="3" id="KW-0238">DNA-binding</keyword>
<dbReference type="InterPro" id="IPR013249">
    <property type="entry name" value="RNA_pol_sigma70_r4_t2"/>
</dbReference>
<evidence type="ECO:0000256" key="3">
    <source>
        <dbReference type="ARBA" id="ARBA00023125"/>
    </source>
</evidence>
<dbReference type="SUPFAM" id="SSF88946">
    <property type="entry name" value="Sigma2 domain of RNA polymerase sigma factors"/>
    <property type="match status" value="1"/>
</dbReference>
<accession>A0A557NVA6</accession>
<keyword evidence="4" id="KW-0804">Transcription</keyword>
<dbReference type="OrthoDB" id="5859331at2"/>
<dbReference type="InterPro" id="IPR013324">
    <property type="entry name" value="RNA_pol_sigma_r3/r4-like"/>
</dbReference>
<dbReference type="PANTHER" id="PTHR30385">
    <property type="entry name" value="SIGMA FACTOR F FLAGELLAR"/>
    <property type="match status" value="1"/>
</dbReference>
<dbReference type="InterPro" id="IPR013325">
    <property type="entry name" value="RNA_pol_sigma_r2"/>
</dbReference>
<keyword evidence="1" id="KW-0805">Transcription regulation</keyword>
<dbReference type="SUPFAM" id="SSF88659">
    <property type="entry name" value="Sigma3 and sigma4 domains of RNA polymerase sigma factors"/>
    <property type="match status" value="2"/>
</dbReference>
<dbReference type="NCBIfam" id="TIGR02937">
    <property type="entry name" value="sigma70-ECF"/>
    <property type="match status" value="1"/>
</dbReference>
<name>A0A557NVA6_9VIBR</name>
<comment type="caution">
    <text evidence="6">The sequence shown here is derived from an EMBL/GenBank/DDBJ whole genome shotgun (WGS) entry which is preliminary data.</text>
</comment>
<dbReference type="GO" id="GO:0016987">
    <property type="term" value="F:sigma factor activity"/>
    <property type="evidence" value="ECO:0007669"/>
    <property type="project" value="UniProtKB-KW"/>
</dbReference>
<dbReference type="Gene3D" id="1.10.1740.10">
    <property type="match status" value="1"/>
</dbReference>
<reference evidence="6 7" key="1">
    <citation type="submission" date="2019-07" db="EMBL/GenBank/DDBJ databases">
        <title>The draft genome sequence of Vibrio algivorus M1486.</title>
        <authorList>
            <person name="Meng X."/>
        </authorList>
    </citation>
    <scope>NUCLEOTIDE SEQUENCE [LARGE SCALE GENOMIC DNA]</scope>
    <source>
        <strain evidence="6 7">M1486</strain>
    </source>
</reference>
<evidence type="ECO:0000313" key="7">
    <source>
        <dbReference type="Proteomes" id="UP000319828"/>
    </source>
</evidence>
<evidence type="ECO:0000313" key="6">
    <source>
        <dbReference type="EMBL" id="TVO32277.1"/>
    </source>
</evidence>
<evidence type="ECO:0000259" key="5">
    <source>
        <dbReference type="Pfam" id="PF08281"/>
    </source>
</evidence>
<dbReference type="GO" id="GO:0006352">
    <property type="term" value="P:DNA-templated transcription initiation"/>
    <property type="evidence" value="ECO:0007669"/>
    <property type="project" value="InterPro"/>
</dbReference>
<feature type="domain" description="RNA polymerase sigma factor 70 region 4 type 2" evidence="5">
    <location>
        <begin position="175"/>
        <end position="222"/>
    </location>
</feature>
<organism evidence="6 7">
    <name type="scientific">Vibrio algivorus</name>
    <dbReference type="NCBI Taxonomy" id="1667024"/>
    <lineage>
        <taxon>Bacteria</taxon>
        <taxon>Pseudomonadati</taxon>
        <taxon>Pseudomonadota</taxon>
        <taxon>Gammaproteobacteria</taxon>
        <taxon>Vibrionales</taxon>
        <taxon>Vibrionaceae</taxon>
        <taxon>Vibrio</taxon>
    </lineage>
</organism>
<evidence type="ECO:0000256" key="4">
    <source>
        <dbReference type="ARBA" id="ARBA00023163"/>
    </source>
</evidence>
<dbReference type="Gene3D" id="1.20.140.160">
    <property type="match status" value="1"/>
</dbReference>
<dbReference type="RefSeq" id="WP_144389162.1">
    <property type="nucleotide sequence ID" value="NZ_CANNCB010000063.1"/>
</dbReference>
<protein>
    <submittedName>
        <fullName evidence="6">Sigma-70 family RNA polymerase sigma factor</fullName>
    </submittedName>
</protein>
<proteinExistence type="predicted"/>
<gene>
    <name evidence="6" type="ORF">FOF44_17155</name>
</gene>
<dbReference type="AlphaFoldDB" id="A0A557NVA6"/>